<keyword evidence="2" id="KW-1185">Reference proteome</keyword>
<name>A0A1H4A179_9BURK</name>
<dbReference type="STRING" id="83784.SAMN05192564_101980"/>
<dbReference type="AlphaFoldDB" id="A0A1H4A179"/>
<dbReference type="RefSeq" id="WP_090529674.1">
    <property type="nucleotide sequence ID" value="NZ_FNRQ01000001.1"/>
</dbReference>
<dbReference type="Proteomes" id="UP000198638">
    <property type="component" value="Unassembled WGS sequence"/>
</dbReference>
<gene>
    <name evidence="1" type="ORF">SAMN05192564_101980</name>
</gene>
<evidence type="ECO:0000313" key="2">
    <source>
        <dbReference type="Proteomes" id="UP000198638"/>
    </source>
</evidence>
<accession>A0A1H4A179</accession>
<evidence type="ECO:0000313" key="1">
    <source>
        <dbReference type="EMBL" id="SEA29568.1"/>
    </source>
</evidence>
<dbReference type="EMBL" id="FNRQ01000001">
    <property type="protein sequence ID" value="SEA29568.1"/>
    <property type="molecule type" value="Genomic_DNA"/>
</dbReference>
<proteinExistence type="predicted"/>
<protein>
    <submittedName>
        <fullName evidence="1">Uncharacterized protein</fullName>
    </submittedName>
</protein>
<dbReference type="OrthoDB" id="8759457at2"/>
<reference evidence="2" key="1">
    <citation type="submission" date="2016-10" db="EMBL/GenBank/DDBJ databases">
        <authorList>
            <person name="Varghese N."/>
            <person name="Submissions S."/>
        </authorList>
    </citation>
    <scope>NUCLEOTIDE SEQUENCE [LARGE SCALE GENOMIC DNA]</scope>
    <source>
        <strain evidence="2">LMG 24000</strain>
    </source>
</reference>
<sequence length="76" mass="7679">MTLLVITDLTESVELDRQAMAAIVGGMRIGAHHVAQPAPGAPRVVDYPPGFPAARQAPLAQSGAAGIAASPSSLHP</sequence>
<organism evidence="1 2">
    <name type="scientific">Paraburkholderia sartisoli</name>
    <dbReference type="NCBI Taxonomy" id="83784"/>
    <lineage>
        <taxon>Bacteria</taxon>
        <taxon>Pseudomonadati</taxon>
        <taxon>Pseudomonadota</taxon>
        <taxon>Betaproteobacteria</taxon>
        <taxon>Burkholderiales</taxon>
        <taxon>Burkholderiaceae</taxon>
        <taxon>Paraburkholderia</taxon>
    </lineage>
</organism>